<protein>
    <submittedName>
        <fullName evidence="3">Serine hydrolase</fullName>
    </submittedName>
</protein>
<accession>A0ABS5G548</accession>
<keyword evidence="3" id="KW-0378">Hydrolase</keyword>
<organism evidence="3 4">
    <name type="scientific">Bradyrhizobium denitrificans</name>
    <dbReference type="NCBI Taxonomy" id="2734912"/>
    <lineage>
        <taxon>Bacteria</taxon>
        <taxon>Pseudomonadati</taxon>
        <taxon>Pseudomonadota</taxon>
        <taxon>Alphaproteobacteria</taxon>
        <taxon>Hyphomicrobiales</taxon>
        <taxon>Nitrobacteraceae</taxon>
        <taxon>Bradyrhizobium</taxon>
    </lineage>
</organism>
<dbReference type="GO" id="GO:0016787">
    <property type="term" value="F:hydrolase activity"/>
    <property type="evidence" value="ECO:0007669"/>
    <property type="project" value="UniProtKB-KW"/>
</dbReference>
<reference evidence="4" key="1">
    <citation type="journal article" date="2021" name="ISME J.">
        <title>Evolutionary origin and ecological implication of a unique nif island in free-living Bradyrhizobium lineages.</title>
        <authorList>
            <person name="Tao J."/>
        </authorList>
    </citation>
    <scope>NUCLEOTIDE SEQUENCE [LARGE SCALE GENOMIC DNA]</scope>
    <source>
        <strain evidence="4">SZCCT0094</strain>
    </source>
</reference>
<feature type="domain" description="Beta-lactamase-related" evidence="2">
    <location>
        <begin position="50"/>
        <end position="328"/>
    </location>
</feature>
<feature type="signal peptide" evidence="1">
    <location>
        <begin position="1"/>
        <end position="24"/>
    </location>
</feature>
<evidence type="ECO:0000256" key="1">
    <source>
        <dbReference type="SAM" id="SignalP"/>
    </source>
</evidence>
<comment type="caution">
    <text evidence="3">The sequence shown here is derived from an EMBL/GenBank/DDBJ whole genome shotgun (WGS) entry which is preliminary data.</text>
</comment>
<dbReference type="EMBL" id="JAFCLK010000009">
    <property type="protein sequence ID" value="MBR1136438.1"/>
    <property type="molecule type" value="Genomic_DNA"/>
</dbReference>
<dbReference type="InterPro" id="IPR012338">
    <property type="entry name" value="Beta-lactam/transpept-like"/>
</dbReference>
<dbReference type="Proteomes" id="UP001314635">
    <property type="component" value="Unassembled WGS sequence"/>
</dbReference>
<dbReference type="PANTHER" id="PTHR43283">
    <property type="entry name" value="BETA-LACTAMASE-RELATED"/>
    <property type="match status" value="1"/>
</dbReference>
<evidence type="ECO:0000259" key="2">
    <source>
        <dbReference type="Pfam" id="PF00144"/>
    </source>
</evidence>
<evidence type="ECO:0000313" key="4">
    <source>
        <dbReference type="Proteomes" id="UP001314635"/>
    </source>
</evidence>
<feature type="chain" id="PRO_5045836020" evidence="1">
    <location>
        <begin position="25"/>
        <end position="463"/>
    </location>
</feature>
<keyword evidence="4" id="KW-1185">Reference proteome</keyword>
<evidence type="ECO:0000313" key="3">
    <source>
        <dbReference type="EMBL" id="MBR1136438.1"/>
    </source>
</evidence>
<dbReference type="SUPFAM" id="SSF56601">
    <property type="entry name" value="beta-lactamase/transpeptidase-like"/>
    <property type="match status" value="1"/>
</dbReference>
<dbReference type="Pfam" id="PF00144">
    <property type="entry name" value="Beta-lactamase"/>
    <property type="match status" value="1"/>
</dbReference>
<dbReference type="InterPro" id="IPR001466">
    <property type="entry name" value="Beta-lactam-related"/>
</dbReference>
<name>A0ABS5G548_9BRAD</name>
<dbReference type="InterPro" id="IPR050789">
    <property type="entry name" value="Diverse_Enzym_Activities"/>
</dbReference>
<dbReference type="PANTHER" id="PTHR43283:SF7">
    <property type="entry name" value="BETA-LACTAMASE-RELATED DOMAIN-CONTAINING PROTEIN"/>
    <property type="match status" value="1"/>
</dbReference>
<sequence>MRIRQIVFAVMLLGALVRFGPATAEDGFPAAEWERVTPAQVGWSETELAQARSFSDQIRSSAVVIVQHGKVVAEWGNTTKPTALESIRKSLLSALIGIAMSDHLISLGSTLGELGIDDHPPGLTGIEKGATVRELLQARSGVYHAALYETPDMARMRPPRGSHPPGTFWYYNNWDFNALGTIYEHATGTGIFEALDQKIAKPIGMQDYRPQDGSYVRGEASIHPAYAIRMSARDLARFALLYLHKGYWGGHQIVPQEWVEESTRAYSRAPSGLGYGYLWWNGFLGGAVAPTVTLPEGSFWAEGAGGQYALVVPALDLIVVHRVDRDTPSTEPSMRSMARFFWLILKAAGHDPGPDASLTAATGERPTGETLAATFKGKTISFGAKLRNGPFTMRFEPDGRMTYPHWDESLGPATGTWTVAENKLCILISEARRRCYIPVLNGERIELFDQLGVMQIAAVALPQ</sequence>
<dbReference type="Gene3D" id="3.40.710.10">
    <property type="entry name" value="DD-peptidase/beta-lactamase superfamily"/>
    <property type="match status" value="1"/>
</dbReference>
<gene>
    <name evidence="3" type="ORF">JQ619_11720</name>
</gene>
<proteinExistence type="predicted"/>
<keyword evidence="1" id="KW-0732">Signal</keyword>